<dbReference type="SMART" id="SM00717">
    <property type="entry name" value="SANT"/>
    <property type="match status" value="4"/>
</dbReference>
<dbReference type="PANTHER" id="PTHR47430:SF4">
    <property type="entry name" value="GB|AAC33480.1"/>
    <property type="match status" value="1"/>
</dbReference>
<dbReference type="CDD" id="cd00167">
    <property type="entry name" value="SANT"/>
    <property type="match status" value="1"/>
</dbReference>
<proteinExistence type="predicted"/>
<evidence type="ECO:0000256" key="3">
    <source>
        <dbReference type="SAM" id="MobiDB-lite"/>
    </source>
</evidence>
<evidence type="ECO:0000313" key="7">
    <source>
        <dbReference type="Proteomes" id="UP001152561"/>
    </source>
</evidence>
<feature type="compositionally biased region" description="Basic and acidic residues" evidence="3">
    <location>
        <begin position="218"/>
        <end position="233"/>
    </location>
</feature>
<reference evidence="7" key="1">
    <citation type="journal article" date="2023" name="Proc. Natl. Acad. Sci. U.S.A.">
        <title>Genomic and structural basis for evolution of tropane alkaloid biosynthesis.</title>
        <authorList>
            <person name="Wanga Y.-J."/>
            <person name="Taina T."/>
            <person name="Yua J.-Y."/>
            <person name="Lia J."/>
            <person name="Xua B."/>
            <person name="Chenc J."/>
            <person name="D'Auriad J.C."/>
            <person name="Huanga J.-P."/>
            <person name="Huanga S.-X."/>
        </authorList>
    </citation>
    <scope>NUCLEOTIDE SEQUENCE [LARGE SCALE GENOMIC DNA]</scope>
    <source>
        <strain evidence="7">cv. KIB-2019</strain>
    </source>
</reference>
<feature type="domain" description="Myb-like" evidence="4">
    <location>
        <begin position="502"/>
        <end position="555"/>
    </location>
</feature>
<dbReference type="Pfam" id="PF13921">
    <property type="entry name" value="Myb_DNA-bind_6"/>
    <property type="match status" value="1"/>
</dbReference>
<dbReference type="InterPro" id="IPR001005">
    <property type="entry name" value="SANT/Myb"/>
</dbReference>
<keyword evidence="2" id="KW-0539">Nucleus</keyword>
<feature type="compositionally biased region" description="Basic and acidic residues" evidence="3">
    <location>
        <begin position="83"/>
        <end position="93"/>
    </location>
</feature>
<organism evidence="6 7">
    <name type="scientific">Anisodus acutangulus</name>
    <dbReference type="NCBI Taxonomy" id="402998"/>
    <lineage>
        <taxon>Eukaryota</taxon>
        <taxon>Viridiplantae</taxon>
        <taxon>Streptophyta</taxon>
        <taxon>Embryophyta</taxon>
        <taxon>Tracheophyta</taxon>
        <taxon>Spermatophyta</taxon>
        <taxon>Magnoliopsida</taxon>
        <taxon>eudicotyledons</taxon>
        <taxon>Gunneridae</taxon>
        <taxon>Pentapetalae</taxon>
        <taxon>asterids</taxon>
        <taxon>lamiids</taxon>
        <taxon>Solanales</taxon>
        <taxon>Solanaceae</taxon>
        <taxon>Solanoideae</taxon>
        <taxon>Hyoscyameae</taxon>
        <taxon>Anisodus</taxon>
    </lineage>
</organism>
<evidence type="ECO:0000256" key="1">
    <source>
        <dbReference type="ARBA" id="ARBA00004123"/>
    </source>
</evidence>
<dbReference type="GO" id="GO:0000976">
    <property type="term" value="F:transcription cis-regulatory region binding"/>
    <property type="evidence" value="ECO:0007669"/>
    <property type="project" value="UniProtKB-ARBA"/>
</dbReference>
<dbReference type="SUPFAM" id="SSF46689">
    <property type="entry name" value="Homeodomain-like"/>
    <property type="match status" value="2"/>
</dbReference>
<accession>A0A9Q1RFI7</accession>
<sequence>MQRKLEKKCNKHAATSTLGATAADVKAEEGDFSFDEEKLAVLETRKERDKEVMETKAAGENDECDIKRKKKREGGKCPGKSNKNSDEGAVKSVEKKKKNKLKKSSLDEPLDTSASALASASETRDSDKVVETLGEVSGGNTVDKIKRKKKSKKNTKTAATNGVGVTNTDVKAKSDDCDIKREKKREHGKHSGKSGEDSDEVALKIVEGKKSKKLKKHCRDERETNIEDGHEDIVAEVNQGDIPSTAEEIEEQSRTDNGNVRKRKKVKLGHSSEDPTHEKSEKRVRFSGDVQIFPSSSDPSDKNHEIDEENLLRGKRFSKLEDEIVKEAVHKYIEIHNLGEEGLKKILNSRSYPELKGCWKEIGSCIPYRPYIAVYCRAQVLFRRSETRKWTEEEYEMVRKFQKEHGNNWKVLADELGKHRFHVKDTWRRLKLPNQKKGQWTQEEYQTLFDLVNTDLRLKLSEEKKFKCGMLRDNIAWSAISDKLSTRTDANCCLKWYGQLTSPMVAKGEWADVDDYHLVDALFELDASCIEDLDWDNLLDHRPGEICRKRWNQMVLHIGQLGNRSFAEQVEVLAKRYRPDLAEVREVWDSKPVVP</sequence>
<dbReference type="GO" id="GO:0005634">
    <property type="term" value="C:nucleus"/>
    <property type="evidence" value="ECO:0007669"/>
    <property type="project" value="UniProtKB-SubCell"/>
</dbReference>
<feature type="domain" description="HTH myb-type" evidence="5">
    <location>
        <begin position="388"/>
        <end position="435"/>
    </location>
</feature>
<evidence type="ECO:0000256" key="2">
    <source>
        <dbReference type="ARBA" id="ARBA00023242"/>
    </source>
</evidence>
<dbReference type="AlphaFoldDB" id="A0A9Q1RFI7"/>
<feature type="region of interest" description="Disordered" evidence="3">
    <location>
        <begin position="46"/>
        <end position="287"/>
    </location>
</feature>
<evidence type="ECO:0000259" key="4">
    <source>
        <dbReference type="PROSITE" id="PS50090"/>
    </source>
</evidence>
<evidence type="ECO:0000259" key="5">
    <source>
        <dbReference type="PROSITE" id="PS51294"/>
    </source>
</evidence>
<keyword evidence="7" id="KW-1185">Reference proteome</keyword>
<comment type="caution">
    <text evidence="6">The sequence shown here is derived from an EMBL/GenBank/DDBJ whole genome shotgun (WGS) entry which is preliminary data.</text>
</comment>
<dbReference type="EMBL" id="JAJAGQ010000009">
    <property type="protein sequence ID" value="KAJ8554032.1"/>
    <property type="molecule type" value="Genomic_DNA"/>
</dbReference>
<dbReference type="Proteomes" id="UP001152561">
    <property type="component" value="Unassembled WGS sequence"/>
</dbReference>
<feature type="compositionally biased region" description="Basic residues" evidence="3">
    <location>
        <begin position="182"/>
        <end position="192"/>
    </location>
</feature>
<feature type="compositionally biased region" description="Polar residues" evidence="3">
    <location>
        <begin position="157"/>
        <end position="169"/>
    </location>
</feature>
<feature type="compositionally biased region" description="Basic and acidic residues" evidence="3">
    <location>
        <begin position="46"/>
        <end position="59"/>
    </location>
</feature>
<feature type="domain" description="Myb-like" evidence="4">
    <location>
        <begin position="432"/>
        <end position="500"/>
    </location>
</feature>
<feature type="compositionally biased region" description="Basic and acidic residues" evidence="3">
    <location>
        <begin position="270"/>
        <end position="286"/>
    </location>
</feature>
<name>A0A9Q1RFI7_9SOLA</name>
<dbReference type="InterPro" id="IPR009057">
    <property type="entry name" value="Homeodomain-like_sf"/>
</dbReference>
<evidence type="ECO:0000313" key="6">
    <source>
        <dbReference type="EMBL" id="KAJ8554032.1"/>
    </source>
</evidence>
<comment type="subcellular location">
    <subcellularLocation>
        <location evidence="1">Nucleus</location>
    </subcellularLocation>
</comment>
<feature type="compositionally biased region" description="Basic residues" evidence="3">
    <location>
        <begin position="94"/>
        <end position="103"/>
    </location>
</feature>
<dbReference type="OrthoDB" id="39591at2759"/>
<dbReference type="Gene3D" id="1.10.10.60">
    <property type="entry name" value="Homeodomain-like"/>
    <property type="match status" value="2"/>
</dbReference>
<dbReference type="PANTHER" id="PTHR47430">
    <property type="entry name" value="GB|AAC33480.1"/>
    <property type="match status" value="1"/>
</dbReference>
<dbReference type="GO" id="GO:0010597">
    <property type="term" value="P:green leaf volatile biosynthetic process"/>
    <property type="evidence" value="ECO:0007669"/>
    <property type="project" value="UniProtKB-ARBA"/>
</dbReference>
<gene>
    <name evidence="6" type="ORF">K7X08_024710</name>
</gene>
<dbReference type="PROSITE" id="PS51294">
    <property type="entry name" value="HTH_MYB"/>
    <property type="match status" value="1"/>
</dbReference>
<feature type="compositionally biased region" description="Basic and acidic residues" evidence="3">
    <location>
        <begin position="170"/>
        <end position="181"/>
    </location>
</feature>
<protein>
    <submittedName>
        <fullName evidence="6">Uncharacterized protein</fullName>
    </submittedName>
</protein>
<feature type="compositionally biased region" description="Basic residues" evidence="3">
    <location>
        <begin position="145"/>
        <end position="155"/>
    </location>
</feature>
<dbReference type="PROSITE" id="PS50090">
    <property type="entry name" value="MYB_LIKE"/>
    <property type="match status" value="3"/>
</dbReference>
<feature type="domain" description="Myb-like" evidence="4">
    <location>
        <begin position="389"/>
        <end position="431"/>
    </location>
</feature>
<dbReference type="InterPro" id="IPR017930">
    <property type="entry name" value="Myb_dom"/>
</dbReference>